<reference evidence="4" key="3">
    <citation type="submission" date="2025-09" db="UniProtKB">
        <authorList>
            <consortium name="Ensembl"/>
        </authorList>
    </citation>
    <scope>IDENTIFICATION</scope>
</reference>
<feature type="chain" id="PRO_5043871141" description="Chemokine interleukin-8-like domain-containing protein" evidence="2">
    <location>
        <begin position="24"/>
        <end position="103"/>
    </location>
</feature>
<reference evidence="4" key="2">
    <citation type="submission" date="2025-08" db="UniProtKB">
        <authorList>
            <consortium name="Ensembl"/>
        </authorList>
    </citation>
    <scope>IDENTIFICATION</scope>
</reference>
<keyword evidence="2" id="KW-0732">Signal</keyword>
<dbReference type="Pfam" id="PF00048">
    <property type="entry name" value="IL8"/>
    <property type="match status" value="1"/>
</dbReference>
<dbReference type="Proteomes" id="UP001501920">
    <property type="component" value="Chromosome 24"/>
</dbReference>
<dbReference type="GO" id="GO:0008009">
    <property type="term" value="F:chemokine activity"/>
    <property type="evidence" value="ECO:0007669"/>
    <property type="project" value="InterPro"/>
</dbReference>
<keyword evidence="5" id="KW-1185">Reference proteome</keyword>
<name>A0AAR2KFL6_PYGNA</name>
<evidence type="ECO:0000256" key="1">
    <source>
        <dbReference type="ARBA" id="ARBA00022514"/>
    </source>
</evidence>
<dbReference type="GO" id="GO:0005615">
    <property type="term" value="C:extracellular space"/>
    <property type="evidence" value="ECO:0007669"/>
    <property type="project" value="UniProtKB-KW"/>
</dbReference>
<dbReference type="GeneTree" id="ENSGT01150000287144"/>
<dbReference type="SUPFAM" id="SSF54117">
    <property type="entry name" value="Interleukin 8-like chemokines"/>
    <property type="match status" value="1"/>
</dbReference>
<evidence type="ECO:0000256" key="2">
    <source>
        <dbReference type="SAM" id="SignalP"/>
    </source>
</evidence>
<feature type="signal peptide" evidence="2">
    <location>
        <begin position="1"/>
        <end position="23"/>
    </location>
</feature>
<dbReference type="GO" id="GO:0006955">
    <property type="term" value="P:immune response"/>
    <property type="evidence" value="ECO:0007669"/>
    <property type="project" value="InterPro"/>
</dbReference>
<reference evidence="4 5" key="1">
    <citation type="submission" date="2020-10" db="EMBL/GenBank/DDBJ databases">
        <title>Pygocentrus nattereri (red-bellied piranha) genome, fPygNat1, primary haplotype.</title>
        <authorList>
            <person name="Myers G."/>
            <person name="Meyer A."/>
            <person name="Karagic N."/>
            <person name="Pippel M."/>
            <person name="Winkler S."/>
            <person name="Tracey A."/>
            <person name="Wood J."/>
            <person name="Formenti G."/>
            <person name="Howe K."/>
            <person name="Fedrigo O."/>
            <person name="Jarvis E.D."/>
        </authorList>
    </citation>
    <scope>NUCLEOTIDE SEQUENCE [LARGE SCALE GENOMIC DNA]</scope>
</reference>
<evidence type="ECO:0000313" key="4">
    <source>
        <dbReference type="Ensembl" id="ENSPNAP00000063108.1"/>
    </source>
</evidence>
<dbReference type="Gene3D" id="2.40.50.40">
    <property type="match status" value="1"/>
</dbReference>
<keyword evidence="1" id="KW-0202">Cytokine</keyword>
<feature type="domain" description="Chemokine interleukin-8-like" evidence="3">
    <location>
        <begin position="38"/>
        <end position="90"/>
    </location>
</feature>
<protein>
    <recommendedName>
        <fullName evidence="3">Chemokine interleukin-8-like domain-containing protein</fullName>
    </recommendedName>
</protein>
<evidence type="ECO:0000313" key="5">
    <source>
        <dbReference type="Proteomes" id="UP001501920"/>
    </source>
</evidence>
<dbReference type="InterPro" id="IPR001811">
    <property type="entry name" value="Chemokine_IL8-like_dom"/>
</dbReference>
<accession>A0AAR2KFL6</accession>
<sequence>MMRWNSSLCALAVLLVLFGCTAGVSGSYRLPTRVRLVCCEQVSRMPIPRNIELIGYKHQNALAPCVEAVIFYSKTDKFCSDPAARWIQRRKQGIYTCSHHSRA</sequence>
<proteinExistence type="predicted"/>
<dbReference type="Ensembl" id="ENSPNAT00000044771.1">
    <property type="protein sequence ID" value="ENSPNAP00000063108.1"/>
    <property type="gene ID" value="ENSPNAG00000029191.2"/>
</dbReference>
<dbReference type="InterPro" id="IPR036048">
    <property type="entry name" value="Interleukin_8-like_sf"/>
</dbReference>
<evidence type="ECO:0000259" key="3">
    <source>
        <dbReference type="Pfam" id="PF00048"/>
    </source>
</evidence>
<dbReference type="PROSITE" id="PS51257">
    <property type="entry name" value="PROKAR_LIPOPROTEIN"/>
    <property type="match status" value="1"/>
</dbReference>
<organism evidence="4 5">
    <name type="scientific">Pygocentrus nattereri</name>
    <name type="common">Red-bellied piranha</name>
    <dbReference type="NCBI Taxonomy" id="42514"/>
    <lineage>
        <taxon>Eukaryota</taxon>
        <taxon>Metazoa</taxon>
        <taxon>Chordata</taxon>
        <taxon>Craniata</taxon>
        <taxon>Vertebrata</taxon>
        <taxon>Euteleostomi</taxon>
        <taxon>Actinopterygii</taxon>
        <taxon>Neopterygii</taxon>
        <taxon>Teleostei</taxon>
        <taxon>Ostariophysi</taxon>
        <taxon>Characiformes</taxon>
        <taxon>Characoidei</taxon>
        <taxon>Pygocentrus</taxon>
    </lineage>
</organism>
<dbReference type="AlphaFoldDB" id="A0AAR2KFL6"/>